<evidence type="ECO:0000256" key="3">
    <source>
        <dbReference type="ARBA" id="ARBA00022801"/>
    </source>
</evidence>
<keyword evidence="2" id="KW-0479">Metal-binding</keyword>
<sequence>MQLQEVINQFWESEAQPALMRYIRIPAKSTAYDRLWKEHGFLDECCELGQEWIKKVLPQAQTEIIREEGKTPCLLVDIPGTVQNQSETVVFYGHLDKQPEAGGWREGLGPWTPVVENGKLYGRGAADDGYSLFSMITCVYGLKALNLSHPRIVGIFETQEESGSNDLPYFLKKLKDRFGKPKFFIILDNHCGDYEHVWLSTSVRGVISGTLRVQSMHYGVHSGTYSGMVPDPFAIAQALVARLHDPISGFVKISSCYADIPQRRIDQLKRAADVLGDLVWNHAPLLPGVHTKCTTNHEILVQETWKPALTITGMDGLPRIEDAGNVIQSSVALRVSMRLPPDIDFSAAEKDIAHALTRNIPYGCQVTWQYPENHPGWTAKDNAKEVENQFNESARAIFGKEAVFLGQGGSIPIINTFEELFPEGAFVLTGVLGPQSNAHAPNESLDIEYTKKLTAVMADAIHRSCGE</sequence>
<keyword evidence="6" id="KW-1185">Reference proteome</keyword>
<dbReference type="PANTHER" id="PTHR43270">
    <property type="entry name" value="BETA-ALA-HIS DIPEPTIDASE"/>
    <property type="match status" value="1"/>
</dbReference>
<feature type="domain" description="Peptidase M20 dimerisation" evidence="4">
    <location>
        <begin position="203"/>
        <end position="359"/>
    </location>
</feature>
<evidence type="ECO:0000313" key="6">
    <source>
        <dbReference type="Proteomes" id="UP000777002"/>
    </source>
</evidence>
<dbReference type="RefSeq" id="WP_205049338.1">
    <property type="nucleotide sequence ID" value="NZ_JACJKX010000001.1"/>
</dbReference>
<dbReference type="Gene3D" id="3.40.630.10">
    <property type="entry name" value="Zn peptidases"/>
    <property type="match status" value="1"/>
</dbReference>
<dbReference type="InterPro" id="IPR002933">
    <property type="entry name" value="Peptidase_M20"/>
</dbReference>
<dbReference type="SUPFAM" id="SSF53187">
    <property type="entry name" value="Zn-dependent exopeptidases"/>
    <property type="match status" value="1"/>
</dbReference>
<accession>A0ABS2GSL0</accession>
<protein>
    <submittedName>
        <fullName evidence="5">M20/M25/M40 family metallo-hydrolase</fullName>
    </submittedName>
</protein>
<comment type="caution">
    <text evidence="5">The sequence shown here is derived from an EMBL/GenBank/DDBJ whole genome shotgun (WGS) entry which is preliminary data.</text>
</comment>
<keyword evidence="1" id="KW-0645">Protease</keyword>
<evidence type="ECO:0000259" key="4">
    <source>
        <dbReference type="Pfam" id="PF07687"/>
    </source>
</evidence>
<organism evidence="5 6">
    <name type="scientific">Parasutterella secunda</name>
    <dbReference type="NCBI Taxonomy" id="626947"/>
    <lineage>
        <taxon>Bacteria</taxon>
        <taxon>Pseudomonadati</taxon>
        <taxon>Pseudomonadota</taxon>
        <taxon>Betaproteobacteria</taxon>
        <taxon>Burkholderiales</taxon>
        <taxon>Sutterellaceae</taxon>
        <taxon>Parasutterella</taxon>
    </lineage>
</organism>
<dbReference type="InterPro" id="IPR011650">
    <property type="entry name" value="Peptidase_M20_dimer"/>
</dbReference>
<dbReference type="PANTHER" id="PTHR43270:SF4">
    <property type="entry name" value="CARNOSINE DIPEPTIDASE 2, ISOFORM A"/>
    <property type="match status" value="1"/>
</dbReference>
<dbReference type="EMBL" id="JACJKX010000001">
    <property type="protein sequence ID" value="MBM6927742.1"/>
    <property type="molecule type" value="Genomic_DNA"/>
</dbReference>
<dbReference type="Proteomes" id="UP000777002">
    <property type="component" value="Unassembled WGS sequence"/>
</dbReference>
<keyword evidence="3" id="KW-0378">Hydrolase</keyword>
<dbReference type="Pfam" id="PF07687">
    <property type="entry name" value="M20_dimer"/>
    <property type="match status" value="1"/>
</dbReference>
<dbReference type="Pfam" id="PF01546">
    <property type="entry name" value="Peptidase_M20"/>
    <property type="match status" value="1"/>
</dbReference>
<evidence type="ECO:0000313" key="5">
    <source>
        <dbReference type="EMBL" id="MBM6927742.1"/>
    </source>
</evidence>
<evidence type="ECO:0000256" key="2">
    <source>
        <dbReference type="ARBA" id="ARBA00022723"/>
    </source>
</evidence>
<reference evidence="5 6" key="1">
    <citation type="journal article" date="2021" name="Sci. Rep.">
        <title>The distribution of antibiotic resistance genes in chicken gut microbiota commensals.</title>
        <authorList>
            <person name="Juricova H."/>
            <person name="Matiasovicova J."/>
            <person name="Kubasova T."/>
            <person name="Cejkova D."/>
            <person name="Rychlik I."/>
        </authorList>
    </citation>
    <scope>NUCLEOTIDE SEQUENCE [LARGE SCALE GENOMIC DNA]</scope>
    <source>
        <strain evidence="5 6">An562</strain>
    </source>
</reference>
<evidence type="ECO:0000256" key="1">
    <source>
        <dbReference type="ARBA" id="ARBA00022670"/>
    </source>
</evidence>
<gene>
    <name evidence="5" type="ORF">H5985_00405</name>
</gene>
<dbReference type="InterPro" id="IPR051458">
    <property type="entry name" value="Cyt/Met_Dipeptidase"/>
</dbReference>
<name>A0ABS2GSL0_9BURK</name>
<dbReference type="Gene3D" id="3.30.70.360">
    <property type="match status" value="1"/>
</dbReference>
<proteinExistence type="predicted"/>